<proteinExistence type="predicted"/>
<keyword evidence="2" id="KW-1185">Reference proteome</keyword>
<accession>A0A5N6PZT4</accession>
<organism evidence="1 2">
    <name type="scientific">Mikania micrantha</name>
    <name type="common">bitter vine</name>
    <dbReference type="NCBI Taxonomy" id="192012"/>
    <lineage>
        <taxon>Eukaryota</taxon>
        <taxon>Viridiplantae</taxon>
        <taxon>Streptophyta</taxon>
        <taxon>Embryophyta</taxon>
        <taxon>Tracheophyta</taxon>
        <taxon>Spermatophyta</taxon>
        <taxon>Magnoliopsida</taxon>
        <taxon>eudicotyledons</taxon>
        <taxon>Gunneridae</taxon>
        <taxon>Pentapetalae</taxon>
        <taxon>asterids</taxon>
        <taxon>campanulids</taxon>
        <taxon>Asterales</taxon>
        <taxon>Asteraceae</taxon>
        <taxon>Asteroideae</taxon>
        <taxon>Heliantheae alliance</taxon>
        <taxon>Eupatorieae</taxon>
        <taxon>Mikania</taxon>
    </lineage>
</organism>
<dbReference type="Proteomes" id="UP000326396">
    <property type="component" value="Linkage Group LG1"/>
</dbReference>
<name>A0A5N6PZT4_9ASTR</name>
<evidence type="ECO:0000313" key="2">
    <source>
        <dbReference type="Proteomes" id="UP000326396"/>
    </source>
</evidence>
<evidence type="ECO:0000313" key="1">
    <source>
        <dbReference type="EMBL" id="KAD7477633.1"/>
    </source>
</evidence>
<comment type="caution">
    <text evidence="1">The sequence shown here is derived from an EMBL/GenBank/DDBJ whole genome shotgun (WGS) entry which is preliminary data.</text>
</comment>
<gene>
    <name evidence="1" type="ORF">E3N88_00769</name>
</gene>
<reference evidence="1 2" key="1">
    <citation type="submission" date="2019-05" db="EMBL/GenBank/DDBJ databases">
        <title>Mikania micrantha, genome provides insights into the molecular mechanism of rapid growth.</title>
        <authorList>
            <person name="Liu B."/>
        </authorList>
    </citation>
    <scope>NUCLEOTIDE SEQUENCE [LARGE SCALE GENOMIC DNA]</scope>
    <source>
        <strain evidence="1">NLD-2019</strain>
        <tissue evidence="1">Leaf</tissue>
    </source>
</reference>
<sequence>MTPQWWIDRGAVNCLRWKYRWVNILRLKLYMTPQWWIDRDRGAVNCLRWKYRWVNILRLKLYMTPQWWIDRGAVNCLRWKYRWVNILRLKLYMTPQWWIDRGAGNCLRWKYRLKMTYTAVRIEVELESNEQTLLQTAVNSPDEAVPVYVMFATAKASSPASKHL</sequence>
<dbReference type="EMBL" id="SZYD01000001">
    <property type="protein sequence ID" value="KAD7477633.1"/>
    <property type="molecule type" value="Genomic_DNA"/>
</dbReference>
<dbReference type="AlphaFoldDB" id="A0A5N6PZT4"/>
<protein>
    <submittedName>
        <fullName evidence="1">Uncharacterized protein</fullName>
    </submittedName>
</protein>